<accession>A0AA46NZJ1</accession>
<protein>
    <submittedName>
        <fullName evidence="2">Uncharacterized protein</fullName>
    </submittedName>
</protein>
<sequence length="217" mass="25409">MYYILIVFVYLLLIVSAYSIVERLNVAQFFKMTFFYTLLLISYSIQSIYIPIGIIIGFLIFLKMKKDKKLIMTALIYALLTFAVVNYLTPHIPLKDLPETVNVYKYISDYAEIESIKSFSPSDPVQDEMKEFLDYRLDLSYFMLIAYIHLDNDVQIKSAMDLRTAPEEQRIHGKRIRKDAEEDIILLNFEGQDYVGVFDISKEIPELKLVIKGKIKR</sequence>
<dbReference type="AlphaFoldDB" id="A0AA46NZJ1"/>
<keyword evidence="1" id="KW-1133">Transmembrane helix</keyword>
<dbReference type="RefSeq" id="WP_263599068.1">
    <property type="nucleotide sequence ID" value="NZ_CP107027.1"/>
</dbReference>
<feature type="transmembrane region" description="Helical" evidence="1">
    <location>
        <begin position="35"/>
        <end position="62"/>
    </location>
</feature>
<dbReference type="Proteomes" id="UP001163104">
    <property type="component" value="Chromosome"/>
</dbReference>
<evidence type="ECO:0000256" key="1">
    <source>
        <dbReference type="SAM" id="Phobius"/>
    </source>
</evidence>
<feature type="transmembrane region" description="Helical" evidence="1">
    <location>
        <begin position="69"/>
        <end position="88"/>
    </location>
</feature>
<organism evidence="2 3">
    <name type="scientific">Cytobacillus firmus</name>
    <name type="common">Bacillus firmus</name>
    <dbReference type="NCBI Taxonomy" id="1399"/>
    <lineage>
        <taxon>Bacteria</taxon>
        <taxon>Bacillati</taxon>
        <taxon>Bacillota</taxon>
        <taxon>Bacilli</taxon>
        <taxon>Bacillales</taxon>
        <taxon>Bacillaceae</taxon>
        <taxon>Cytobacillus</taxon>
    </lineage>
</organism>
<gene>
    <name evidence="2" type="ORF">OD459_12850</name>
</gene>
<name>A0AA46NZJ1_CYTFI</name>
<proteinExistence type="predicted"/>
<keyword evidence="1" id="KW-0812">Transmembrane</keyword>
<evidence type="ECO:0000313" key="3">
    <source>
        <dbReference type="Proteomes" id="UP001163104"/>
    </source>
</evidence>
<keyword evidence="1" id="KW-0472">Membrane</keyword>
<reference evidence="2" key="1">
    <citation type="submission" date="2022-10" db="EMBL/GenBank/DDBJ databases">
        <title>Mechanism of multi-heavy metal repair in Cytobacillus Firmus M7.</title>
        <authorList>
            <person name="Li X."/>
            <person name="Yu C."/>
        </authorList>
    </citation>
    <scope>NUCLEOTIDE SEQUENCE</scope>
    <source>
        <strain evidence="2">M7</strain>
    </source>
</reference>
<dbReference type="EMBL" id="CP107027">
    <property type="protein sequence ID" value="UYG93176.1"/>
    <property type="molecule type" value="Genomic_DNA"/>
</dbReference>
<evidence type="ECO:0000313" key="2">
    <source>
        <dbReference type="EMBL" id="UYG93176.1"/>
    </source>
</evidence>